<sequence length="146" mass="16205">MEASRNAPLAARGPAIVQTLHAEAIALRDQAHGDEASENQASQGCTNHPDQHREALRSAQAREAALRVARMRRLDERENCSQEVVEDKLKRDSFTGRYKSASRKWISTIVALPILLVTSYYLFDRLALGHAPKPLPKSPVANHSQT</sequence>
<keyword evidence="2" id="KW-1133">Transmembrane helix</keyword>
<name>A0A8H4PSN6_9HYPO</name>
<evidence type="ECO:0000256" key="1">
    <source>
        <dbReference type="SAM" id="MobiDB-lite"/>
    </source>
</evidence>
<accession>A0A8H4PSN6</accession>
<dbReference type="OrthoDB" id="3784821at2759"/>
<comment type="caution">
    <text evidence="3">The sequence shown here is derived from an EMBL/GenBank/DDBJ whole genome shotgun (WGS) entry which is preliminary data.</text>
</comment>
<feature type="region of interest" description="Disordered" evidence="1">
    <location>
        <begin position="31"/>
        <end position="62"/>
    </location>
</feature>
<gene>
    <name evidence="3" type="ORF">G6O67_003866</name>
</gene>
<proteinExistence type="predicted"/>
<evidence type="ECO:0000313" key="4">
    <source>
        <dbReference type="Proteomes" id="UP000557566"/>
    </source>
</evidence>
<dbReference type="EMBL" id="JAAVMX010000004">
    <property type="protein sequence ID" value="KAF4509724.1"/>
    <property type="molecule type" value="Genomic_DNA"/>
</dbReference>
<reference evidence="3 4" key="1">
    <citation type="journal article" date="2020" name="Genome Biol. Evol.">
        <title>A new high-quality draft genome assembly of the Chinese cordyceps Ophiocordyceps sinensis.</title>
        <authorList>
            <person name="Shu R."/>
            <person name="Zhang J."/>
            <person name="Meng Q."/>
            <person name="Zhang H."/>
            <person name="Zhou G."/>
            <person name="Li M."/>
            <person name="Wu P."/>
            <person name="Zhao Y."/>
            <person name="Chen C."/>
            <person name="Qin Q."/>
        </authorList>
    </citation>
    <scope>NUCLEOTIDE SEQUENCE [LARGE SCALE GENOMIC DNA]</scope>
    <source>
        <strain evidence="3 4">IOZ07</strain>
    </source>
</reference>
<protein>
    <submittedName>
        <fullName evidence="3">Uncharacterized protein</fullName>
    </submittedName>
</protein>
<feature type="compositionally biased region" description="Polar residues" evidence="1">
    <location>
        <begin position="38"/>
        <end position="48"/>
    </location>
</feature>
<evidence type="ECO:0000313" key="3">
    <source>
        <dbReference type="EMBL" id="KAF4509724.1"/>
    </source>
</evidence>
<evidence type="ECO:0000256" key="2">
    <source>
        <dbReference type="SAM" id="Phobius"/>
    </source>
</evidence>
<keyword evidence="2" id="KW-0472">Membrane</keyword>
<feature type="transmembrane region" description="Helical" evidence="2">
    <location>
        <begin position="105"/>
        <end position="123"/>
    </location>
</feature>
<keyword evidence="4" id="KW-1185">Reference proteome</keyword>
<organism evidence="3 4">
    <name type="scientific">Ophiocordyceps sinensis</name>
    <dbReference type="NCBI Taxonomy" id="72228"/>
    <lineage>
        <taxon>Eukaryota</taxon>
        <taxon>Fungi</taxon>
        <taxon>Dikarya</taxon>
        <taxon>Ascomycota</taxon>
        <taxon>Pezizomycotina</taxon>
        <taxon>Sordariomycetes</taxon>
        <taxon>Hypocreomycetidae</taxon>
        <taxon>Hypocreales</taxon>
        <taxon>Ophiocordycipitaceae</taxon>
        <taxon>Ophiocordyceps</taxon>
    </lineage>
</organism>
<keyword evidence="2" id="KW-0812">Transmembrane</keyword>
<dbReference type="AlphaFoldDB" id="A0A8H4PSN6"/>
<dbReference type="Proteomes" id="UP000557566">
    <property type="component" value="Unassembled WGS sequence"/>
</dbReference>